<dbReference type="RefSeq" id="WP_152272286.1">
    <property type="nucleotide sequence ID" value="NZ_VTFX01000004.1"/>
</dbReference>
<dbReference type="Pfam" id="PF22294">
    <property type="entry name" value="DUF6966"/>
    <property type="match status" value="1"/>
</dbReference>
<dbReference type="Proteomes" id="UP000326852">
    <property type="component" value="Unassembled WGS sequence"/>
</dbReference>
<proteinExistence type="predicted"/>
<dbReference type="EMBL" id="VTFX01000004">
    <property type="protein sequence ID" value="KAD3633060.1"/>
    <property type="molecule type" value="Genomic_DNA"/>
</dbReference>
<dbReference type="AlphaFoldDB" id="A0A5N6MHM4"/>
<comment type="caution">
    <text evidence="2">The sequence shown here is derived from an EMBL/GenBank/DDBJ whole genome shotgun (WGS) entry which is preliminary data.</text>
</comment>
<sequence>MTSRMAQRAADLAMLLGRYGYESEERYFKSVRASLARAEGDPDALKDVSRSILSAYRGMGSLNDLVIMADGQVDMSANDELTLLLRQLRTTAIELATGGPLR</sequence>
<gene>
    <name evidence="2" type="ORF">GD627_09460</name>
</gene>
<name>A0A5N6MHM4_9MICC</name>
<organism evidence="2 3">
    <name type="scientific">Arthrobacter yangruifuii</name>
    <dbReference type="NCBI Taxonomy" id="2606616"/>
    <lineage>
        <taxon>Bacteria</taxon>
        <taxon>Bacillati</taxon>
        <taxon>Actinomycetota</taxon>
        <taxon>Actinomycetes</taxon>
        <taxon>Micrococcales</taxon>
        <taxon>Micrococcaceae</taxon>
        <taxon>Arthrobacter</taxon>
    </lineage>
</organism>
<reference evidence="2 3" key="1">
    <citation type="submission" date="2019-08" db="EMBL/GenBank/DDBJ databases">
        <title>Arthrobacter sp. nov., isolated from plateau pika and Tibetan wild ass.</title>
        <authorList>
            <person name="Ge Y."/>
        </authorList>
    </citation>
    <scope>NUCLEOTIDE SEQUENCE [LARGE SCALE GENOMIC DNA]</scope>
    <source>
        <strain evidence="2 3">785</strain>
    </source>
</reference>
<keyword evidence="3" id="KW-1185">Reference proteome</keyword>
<evidence type="ECO:0000313" key="2">
    <source>
        <dbReference type="EMBL" id="KAD3633060.1"/>
    </source>
</evidence>
<evidence type="ECO:0000259" key="1">
    <source>
        <dbReference type="Pfam" id="PF22294"/>
    </source>
</evidence>
<accession>A0A5N6MHM4</accession>
<feature type="domain" description="DUF6966" evidence="1">
    <location>
        <begin position="27"/>
        <end position="72"/>
    </location>
</feature>
<dbReference type="InterPro" id="IPR054239">
    <property type="entry name" value="DUF6966"/>
</dbReference>
<protein>
    <recommendedName>
        <fullName evidence="1">DUF6966 domain-containing protein</fullName>
    </recommendedName>
</protein>
<evidence type="ECO:0000313" key="3">
    <source>
        <dbReference type="Proteomes" id="UP000326852"/>
    </source>
</evidence>